<evidence type="ECO:0000313" key="1">
    <source>
        <dbReference type="EMBL" id="RCW28990.1"/>
    </source>
</evidence>
<name>A0A2T0WZ06_9BACT</name>
<sequence length="135" mass="15198">MKINGKNTGLFLLWLAGLVIFSHEIIPHHHHFHSAYTSSHLDHQGGCGHDHENDSSSDSTENHCHAFNDITVERQTVVKISQPQIYSFPGLFVAPFYLTDGPVSDEGVNYYCKTESSDTDDFILFPVFRRGPPLI</sequence>
<keyword evidence="2" id="KW-1185">Reference proteome</keyword>
<dbReference type="AlphaFoldDB" id="A0A2T0WZ06"/>
<accession>A0A2T0WZ06</accession>
<organism evidence="1 2">
    <name type="scientific">Marinilabilia salmonicolor</name>
    <dbReference type="NCBI Taxonomy" id="989"/>
    <lineage>
        <taxon>Bacteria</taxon>
        <taxon>Pseudomonadati</taxon>
        <taxon>Bacteroidota</taxon>
        <taxon>Bacteroidia</taxon>
        <taxon>Marinilabiliales</taxon>
        <taxon>Marinilabiliaceae</taxon>
        <taxon>Marinilabilia</taxon>
    </lineage>
</organism>
<reference evidence="1 2" key="1">
    <citation type="submission" date="2018-07" db="EMBL/GenBank/DDBJ databases">
        <title>Freshwater and sediment microbial communities from various areas in North America, analyzing microbe dynamics in response to fracking.</title>
        <authorList>
            <person name="Lamendella R."/>
        </authorList>
    </citation>
    <scope>NUCLEOTIDE SEQUENCE [LARGE SCALE GENOMIC DNA]</scope>
    <source>
        <strain evidence="1 2">160A</strain>
    </source>
</reference>
<evidence type="ECO:0000313" key="2">
    <source>
        <dbReference type="Proteomes" id="UP000252733"/>
    </source>
</evidence>
<dbReference type="EMBL" id="QPIZ01000033">
    <property type="protein sequence ID" value="RCW28990.1"/>
    <property type="molecule type" value="Genomic_DNA"/>
</dbReference>
<protein>
    <submittedName>
        <fullName evidence="1">Uncharacterized protein</fullName>
    </submittedName>
</protein>
<gene>
    <name evidence="1" type="ORF">DFO77_13343</name>
</gene>
<proteinExistence type="predicted"/>
<comment type="caution">
    <text evidence="1">The sequence shown here is derived from an EMBL/GenBank/DDBJ whole genome shotgun (WGS) entry which is preliminary data.</text>
</comment>
<dbReference type="RefSeq" id="WP_181256522.1">
    <property type="nucleotide sequence ID" value="NZ_PVTS01000022.1"/>
</dbReference>
<dbReference type="Proteomes" id="UP000252733">
    <property type="component" value="Unassembled WGS sequence"/>
</dbReference>